<dbReference type="EMBL" id="VEPZ02001786">
    <property type="protein sequence ID" value="KAE8654690.1"/>
    <property type="molecule type" value="Genomic_DNA"/>
</dbReference>
<feature type="transmembrane region" description="Helical" evidence="4">
    <location>
        <begin position="6"/>
        <end position="33"/>
    </location>
</feature>
<gene>
    <name evidence="5" type="ORF">F3Y22_tig00117047pilonHSYRG00025</name>
</gene>
<dbReference type="GO" id="GO:0005506">
    <property type="term" value="F:iron ion binding"/>
    <property type="evidence" value="ECO:0007669"/>
    <property type="project" value="InterPro"/>
</dbReference>
<sequence>MVYENLNIYYLIIVFKHTILFEDPAIKIVVILWLRLQSSLVNFVVIVNAHPFAALLYVTLLKCLEQAIPFAAFSFSLRFSSFLGSLNGSLGGGNSSLLLALGFCICFAMLKWNEISIEGWPQVLWVGLFWVRPLSFMKKQRAKYGSVFKTRILGCPTVISMDPELNRYILMNEGKGLVPGYPQSMLDILGKCNIAAVHGAAHKQLGWENHDIHETTNEGRKRTVKMVEQIMGQRRASSTPYDDILCRLLHRLDHFDDGRQVSPNHPKALEELRVIFETSRLATVVNGDKSLESHNYCFKFGAAGYALERNRHSPNFYFLHYFVTSYRWEEVGGNEIHQFPRLEAPKGLHVSISNYHE</sequence>
<evidence type="ECO:0000256" key="3">
    <source>
        <dbReference type="ARBA" id="ARBA00023004"/>
    </source>
</evidence>
<keyword evidence="4" id="KW-0812">Transmembrane</keyword>
<dbReference type="AlphaFoldDB" id="A0A6A2WM99"/>
<dbReference type="GO" id="GO:0016132">
    <property type="term" value="P:brassinosteroid biosynthetic process"/>
    <property type="evidence" value="ECO:0007669"/>
    <property type="project" value="TreeGrafter"/>
</dbReference>
<proteinExistence type="inferred from homology"/>
<protein>
    <submittedName>
        <fullName evidence="5">Uncharacterized protein</fullName>
    </submittedName>
</protein>
<keyword evidence="6" id="KW-1185">Reference proteome</keyword>
<reference evidence="5" key="1">
    <citation type="submission" date="2019-09" db="EMBL/GenBank/DDBJ databases">
        <title>Draft genome information of white flower Hibiscus syriacus.</title>
        <authorList>
            <person name="Kim Y.-M."/>
        </authorList>
    </citation>
    <scope>NUCLEOTIDE SEQUENCE [LARGE SCALE GENOMIC DNA]</scope>
    <source>
        <strain evidence="5">YM2019G1</strain>
    </source>
</reference>
<keyword evidence="2" id="KW-0479">Metal-binding</keyword>
<dbReference type="InterPro" id="IPR036396">
    <property type="entry name" value="Cyt_P450_sf"/>
</dbReference>
<comment type="similarity">
    <text evidence="1">Belongs to the cytochrome P450 family.</text>
</comment>
<feature type="transmembrane region" description="Helical" evidence="4">
    <location>
        <begin position="40"/>
        <end position="60"/>
    </location>
</feature>
<dbReference type="PANTHER" id="PTHR24286">
    <property type="entry name" value="CYTOCHROME P450 26"/>
    <property type="match status" value="1"/>
</dbReference>
<dbReference type="GO" id="GO:0020037">
    <property type="term" value="F:heme binding"/>
    <property type="evidence" value="ECO:0007669"/>
    <property type="project" value="InterPro"/>
</dbReference>
<keyword evidence="4" id="KW-0472">Membrane</keyword>
<dbReference type="PANTHER" id="PTHR24286:SF105">
    <property type="entry name" value="CYTOCHROME P450 85A-LIKE"/>
    <property type="match status" value="1"/>
</dbReference>
<keyword evidence="3" id="KW-0408">Iron</keyword>
<dbReference type="SUPFAM" id="SSF48264">
    <property type="entry name" value="Cytochrome P450"/>
    <property type="match status" value="1"/>
</dbReference>
<organism evidence="5 6">
    <name type="scientific">Hibiscus syriacus</name>
    <name type="common">Rose of Sharon</name>
    <dbReference type="NCBI Taxonomy" id="106335"/>
    <lineage>
        <taxon>Eukaryota</taxon>
        <taxon>Viridiplantae</taxon>
        <taxon>Streptophyta</taxon>
        <taxon>Embryophyta</taxon>
        <taxon>Tracheophyta</taxon>
        <taxon>Spermatophyta</taxon>
        <taxon>Magnoliopsida</taxon>
        <taxon>eudicotyledons</taxon>
        <taxon>Gunneridae</taxon>
        <taxon>Pentapetalae</taxon>
        <taxon>rosids</taxon>
        <taxon>malvids</taxon>
        <taxon>Malvales</taxon>
        <taxon>Malvaceae</taxon>
        <taxon>Malvoideae</taxon>
        <taxon>Hibiscus</taxon>
    </lineage>
</organism>
<dbReference type="GO" id="GO:0010268">
    <property type="term" value="P:brassinosteroid homeostasis"/>
    <property type="evidence" value="ECO:0007669"/>
    <property type="project" value="TreeGrafter"/>
</dbReference>
<comment type="caution">
    <text evidence="5">The sequence shown here is derived from an EMBL/GenBank/DDBJ whole genome shotgun (WGS) entry which is preliminary data.</text>
</comment>
<name>A0A6A2WM99_HIBSY</name>
<evidence type="ECO:0000256" key="2">
    <source>
        <dbReference type="ARBA" id="ARBA00022723"/>
    </source>
</evidence>
<dbReference type="Proteomes" id="UP000436088">
    <property type="component" value="Unassembled WGS sequence"/>
</dbReference>
<accession>A0A6A2WM99</accession>
<evidence type="ECO:0000313" key="6">
    <source>
        <dbReference type="Proteomes" id="UP000436088"/>
    </source>
</evidence>
<dbReference type="GO" id="GO:0016705">
    <property type="term" value="F:oxidoreductase activity, acting on paired donors, with incorporation or reduction of molecular oxygen"/>
    <property type="evidence" value="ECO:0007669"/>
    <property type="project" value="InterPro"/>
</dbReference>
<dbReference type="Gene3D" id="1.10.630.10">
    <property type="entry name" value="Cytochrome P450"/>
    <property type="match status" value="1"/>
</dbReference>
<keyword evidence="4" id="KW-1133">Transmembrane helix</keyword>
<evidence type="ECO:0000256" key="1">
    <source>
        <dbReference type="ARBA" id="ARBA00010617"/>
    </source>
</evidence>
<evidence type="ECO:0000313" key="5">
    <source>
        <dbReference type="EMBL" id="KAE8654690.1"/>
    </source>
</evidence>
<dbReference type="GO" id="GO:0016125">
    <property type="term" value="P:sterol metabolic process"/>
    <property type="evidence" value="ECO:0007669"/>
    <property type="project" value="TreeGrafter"/>
</dbReference>
<dbReference type="GO" id="GO:0004497">
    <property type="term" value="F:monooxygenase activity"/>
    <property type="evidence" value="ECO:0007669"/>
    <property type="project" value="InterPro"/>
</dbReference>
<evidence type="ECO:0000256" key="4">
    <source>
        <dbReference type="SAM" id="Phobius"/>
    </source>
</evidence>